<dbReference type="OrthoDB" id="6428749at2759"/>
<dbReference type="Pfam" id="PF01425">
    <property type="entry name" value="Amidase"/>
    <property type="match status" value="1"/>
</dbReference>
<sequence length="570" mass="63075">MAKIKFLFQHVYLVLFCVQAYQVIIDGLVIDGCDTEICRQFAANRARKQQERNQVLSKYRDRFFRSDVNHWIGDLTFQELIYQLQTRRLSAVQVLSAFIGRAVNATDEFNCVTEFVPDAMKWAIELDSLPYLKGPLHGVPFCVKDDHKIKGMDTTLGYSRNLYRPAHKTATLVKIYQDLGAVPFCKTNVPQTLVTFGSDNPIFGTTVNPLNKRLSPAGSSSGSGCIVGSKAIPFATGTDGAGSGRLPAHFNGVSSIISTPKRISVEGLQAAIPKLLGLNTVPAIFADKPSTLTTIYKALTENNIQNLNDPTTVPLPWRPQLFEEKRPLRFGYLTSMPYFPTLGDTPLVIEETKRRLEALGHTGVPFQMPDGHLLMKTFTDILFADRGQYLSSQIKDDKIASSFVVQNLGLKFPTVQRKLATVLPVTGNLELLLKIGLDSEKSAGLQETVDVARRIQKQILQQMQENNLDLLLTPVFPVPALRLDDPGNLVLALCYVVPWNLAEFPVGVIPMGIESGKNIDAVNTNGDFFLSLAKTNLQNAIGMPIGVQIVGKPFQEELILRTLQELETSK</sequence>
<accession>A0A8J2JCH6</accession>
<dbReference type="AlphaFoldDB" id="A0A8J2JCH6"/>
<evidence type="ECO:0000313" key="4">
    <source>
        <dbReference type="Proteomes" id="UP000708208"/>
    </source>
</evidence>
<dbReference type="PIRSF" id="PIRSF001221">
    <property type="entry name" value="Amidase_fungi"/>
    <property type="match status" value="1"/>
</dbReference>
<dbReference type="GO" id="GO:0004040">
    <property type="term" value="F:amidase activity"/>
    <property type="evidence" value="ECO:0007669"/>
    <property type="project" value="TreeGrafter"/>
</dbReference>
<dbReference type="GO" id="GO:0009062">
    <property type="term" value="P:fatty acid catabolic process"/>
    <property type="evidence" value="ECO:0007669"/>
    <property type="project" value="TreeGrafter"/>
</dbReference>
<dbReference type="Proteomes" id="UP000708208">
    <property type="component" value="Unassembled WGS sequence"/>
</dbReference>
<reference evidence="3" key="1">
    <citation type="submission" date="2021-06" db="EMBL/GenBank/DDBJ databases">
        <authorList>
            <person name="Hodson N. C."/>
            <person name="Mongue J. A."/>
            <person name="Jaron S. K."/>
        </authorList>
    </citation>
    <scope>NUCLEOTIDE SEQUENCE</scope>
</reference>
<dbReference type="PANTHER" id="PTHR45847">
    <property type="entry name" value="FATTY ACID AMIDE HYDROLASE"/>
    <property type="match status" value="1"/>
</dbReference>
<feature type="chain" id="PRO_5035312847" description="Amidase domain-containing protein" evidence="1">
    <location>
        <begin position="21"/>
        <end position="570"/>
    </location>
</feature>
<protein>
    <recommendedName>
        <fullName evidence="2">Amidase domain-containing protein</fullName>
    </recommendedName>
</protein>
<keyword evidence="4" id="KW-1185">Reference proteome</keyword>
<feature type="domain" description="Amidase" evidence="2">
    <location>
        <begin position="94"/>
        <end position="560"/>
    </location>
</feature>
<evidence type="ECO:0000256" key="1">
    <source>
        <dbReference type="SAM" id="SignalP"/>
    </source>
</evidence>
<name>A0A8J2JCH6_9HEXA</name>
<dbReference type="InterPro" id="IPR023631">
    <property type="entry name" value="Amidase_dom"/>
</dbReference>
<dbReference type="InterPro" id="IPR052096">
    <property type="entry name" value="Endocannabinoid_amidase"/>
</dbReference>
<dbReference type="EMBL" id="CAJVCH010006417">
    <property type="protein sequence ID" value="CAG7659322.1"/>
    <property type="molecule type" value="Genomic_DNA"/>
</dbReference>
<keyword evidence="1" id="KW-0732">Signal</keyword>
<dbReference type="GO" id="GO:0017064">
    <property type="term" value="F:fatty acid amide hydrolase activity"/>
    <property type="evidence" value="ECO:0007669"/>
    <property type="project" value="TreeGrafter"/>
</dbReference>
<feature type="signal peptide" evidence="1">
    <location>
        <begin position="1"/>
        <end position="20"/>
    </location>
</feature>
<evidence type="ECO:0000313" key="3">
    <source>
        <dbReference type="EMBL" id="CAG7659322.1"/>
    </source>
</evidence>
<dbReference type="PANTHER" id="PTHR45847:SF6">
    <property type="entry name" value="FATTY ACID AMIDE HYDROLASE"/>
    <property type="match status" value="1"/>
</dbReference>
<proteinExistence type="predicted"/>
<organism evidence="3 4">
    <name type="scientific">Allacma fusca</name>
    <dbReference type="NCBI Taxonomy" id="39272"/>
    <lineage>
        <taxon>Eukaryota</taxon>
        <taxon>Metazoa</taxon>
        <taxon>Ecdysozoa</taxon>
        <taxon>Arthropoda</taxon>
        <taxon>Hexapoda</taxon>
        <taxon>Collembola</taxon>
        <taxon>Symphypleona</taxon>
        <taxon>Sminthuridae</taxon>
        <taxon>Allacma</taxon>
    </lineage>
</organism>
<gene>
    <name evidence="3" type="ORF">AFUS01_LOCUS1147</name>
</gene>
<evidence type="ECO:0000259" key="2">
    <source>
        <dbReference type="Pfam" id="PF01425"/>
    </source>
</evidence>
<comment type="caution">
    <text evidence="3">The sequence shown here is derived from an EMBL/GenBank/DDBJ whole genome shotgun (WGS) entry which is preliminary data.</text>
</comment>